<dbReference type="EMBL" id="LAYJ01000013">
    <property type="protein sequence ID" value="KKI52443.1"/>
    <property type="molecule type" value="Genomic_DNA"/>
</dbReference>
<organism evidence="2 3">
    <name type="scientific">Christensenella hongkongensis</name>
    <dbReference type="NCBI Taxonomy" id="270498"/>
    <lineage>
        <taxon>Bacteria</taxon>
        <taxon>Bacillati</taxon>
        <taxon>Bacillota</taxon>
        <taxon>Clostridia</taxon>
        <taxon>Christensenellales</taxon>
        <taxon>Christensenellaceae</taxon>
        <taxon>Christensenella</taxon>
    </lineage>
</organism>
<dbReference type="STRING" id="270498.CHK_0060"/>
<dbReference type="Gene3D" id="3.30.160.250">
    <property type="match status" value="1"/>
</dbReference>
<proteinExistence type="predicted"/>
<evidence type="ECO:0000259" key="1">
    <source>
        <dbReference type="Pfam" id="PF15919"/>
    </source>
</evidence>
<evidence type="ECO:0000313" key="2">
    <source>
        <dbReference type="EMBL" id="KKI52443.1"/>
    </source>
</evidence>
<sequence>MAKYCYPAIISEEDGMYTVCFPDFESCVSCGDSREAAQEMAHDALSLFLYDMEEEGVPLPTPTPRSEICAEHVILVEADTGEYQEKYCHCKECHIKK</sequence>
<protein>
    <submittedName>
        <fullName evidence="2">Phage-related protein</fullName>
    </submittedName>
</protein>
<comment type="caution">
    <text evidence="2">The sequence shown here is derived from an EMBL/GenBank/DDBJ whole genome shotgun (WGS) entry which is preliminary data.</text>
</comment>
<dbReference type="RefSeq" id="WP_052740058.1">
    <property type="nucleotide sequence ID" value="NZ_LAYJ01000013.1"/>
</dbReference>
<reference evidence="2 3" key="1">
    <citation type="submission" date="2015-04" db="EMBL/GenBank/DDBJ databases">
        <title>Draft genome sequence of bacteremic isolate Catabacter hongkongensis type strain HKU16T.</title>
        <authorList>
            <person name="Lau S.K."/>
            <person name="Teng J.L."/>
            <person name="Huang Y."/>
            <person name="Curreem S.O."/>
            <person name="Tsui S.K."/>
            <person name="Woo P.C."/>
        </authorList>
    </citation>
    <scope>NUCLEOTIDE SEQUENCE [LARGE SCALE GENOMIC DNA]</scope>
    <source>
        <strain evidence="2 3">HKU16</strain>
    </source>
</reference>
<dbReference type="PANTHER" id="PTHR34504">
    <property type="entry name" value="ANTITOXIN HICB"/>
    <property type="match status" value="1"/>
</dbReference>
<evidence type="ECO:0000313" key="3">
    <source>
        <dbReference type="Proteomes" id="UP000034076"/>
    </source>
</evidence>
<dbReference type="InterPro" id="IPR031807">
    <property type="entry name" value="HicB-like"/>
</dbReference>
<dbReference type="InterPro" id="IPR051404">
    <property type="entry name" value="TA_system_antitoxin"/>
</dbReference>
<dbReference type="PANTHER" id="PTHR34504:SF2">
    <property type="entry name" value="UPF0150 PROTEIN SSL0259"/>
    <property type="match status" value="1"/>
</dbReference>
<gene>
    <name evidence="2" type="ORF">CHK_0060</name>
</gene>
<dbReference type="InterPro" id="IPR035069">
    <property type="entry name" value="TTHA1013/TTHA0281-like"/>
</dbReference>
<dbReference type="OrthoDB" id="5419659at2"/>
<keyword evidence="3" id="KW-1185">Reference proteome</keyword>
<dbReference type="SUPFAM" id="SSF143100">
    <property type="entry name" value="TTHA1013/TTHA0281-like"/>
    <property type="match status" value="1"/>
</dbReference>
<dbReference type="AlphaFoldDB" id="A0A0M2NJU1"/>
<feature type="domain" description="HicB-like antitoxin of toxin-antitoxin system" evidence="1">
    <location>
        <begin position="6"/>
        <end position="69"/>
    </location>
</feature>
<dbReference type="Proteomes" id="UP000034076">
    <property type="component" value="Unassembled WGS sequence"/>
</dbReference>
<accession>A0A0M2NJU1</accession>
<name>A0A0M2NJU1_9FIRM</name>
<dbReference type="Pfam" id="PF15919">
    <property type="entry name" value="HicB_lk_antitox"/>
    <property type="match status" value="1"/>
</dbReference>